<sequence>MTAWRNDFSEEDLHNLFMSDVFNPDDSVESVKRLLLRVAVRLISTGIDSFHPTVTHLATSNKSITPTLRRAGDTLEENIKAVKQHGVEPHTLGSFSLKKRSTSSHLSSEGCFDPITVLEQDILSIGALDLAATLERHQQLRMLQKRKRTSSDAAEKTNRTVPFNTMEHGVKHSSRDTKPSRLTFVGTDHYNRLRRRRPPSSCGLPLSPSPNPHSPLSSPSKRFYRTPSIKKAEAKRTENACSSDCWASVEKDLQSIYRTWTETRPFPDIEKIIEDESLSLTLLVSSEYKPFSSDSIRSSLKPLQALAPGTGPDEKSDTNVFPKAVELPRIKDGSNRVTTGVLRALRTAIPKPDRKELNAASNPKLLGESLESIDFSLSVLQTCRKWEVHTDLGMECVARALRLSVEIALVDEFLSSALKLFTKLKDTERDRASNHITVAYLLAFLYKRFEEAQSTELGPSNKQAWERVNSQISELLFSLQCLITVPDANSTPRIPYERSSYFEGVEMTATLRGNQVESGSSSTAHDVTQDDGGSFDACLTAHVQGIQQLVPLYLLCSVACDKIKDN</sequence>
<feature type="region of interest" description="Disordered" evidence="1">
    <location>
        <begin position="142"/>
        <end position="224"/>
    </location>
</feature>
<keyword evidence="3" id="KW-1185">Reference proteome</keyword>
<evidence type="ECO:0000313" key="3">
    <source>
        <dbReference type="Proteomes" id="UP000800097"/>
    </source>
</evidence>
<evidence type="ECO:0000256" key="1">
    <source>
        <dbReference type="SAM" id="MobiDB-lite"/>
    </source>
</evidence>
<proteinExistence type="predicted"/>
<name>A0A6A6JRB7_WESOR</name>
<dbReference type="OrthoDB" id="4775160at2759"/>
<evidence type="ECO:0000313" key="2">
    <source>
        <dbReference type="EMBL" id="KAF2279092.1"/>
    </source>
</evidence>
<dbReference type="GeneID" id="54553913"/>
<accession>A0A6A6JRB7</accession>
<gene>
    <name evidence="2" type="ORF">EI97DRAFT_456493</name>
</gene>
<organism evidence="2 3">
    <name type="scientific">Westerdykella ornata</name>
    <dbReference type="NCBI Taxonomy" id="318751"/>
    <lineage>
        <taxon>Eukaryota</taxon>
        <taxon>Fungi</taxon>
        <taxon>Dikarya</taxon>
        <taxon>Ascomycota</taxon>
        <taxon>Pezizomycotina</taxon>
        <taxon>Dothideomycetes</taxon>
        <taxon>Pleosporomycetidae</taxon>
        <taxon>Pleosporales</taxon>
        <taxon>Sporormiaceae</taxon>
        <taxon>Westerdykella</taxon>
    </lineage>
</organism>
<protein>
    <submittedName>
        <fullName evidence="2">Uncharacterized protein</fullName>
    </submittedName>
</protein>
<dbReference type="EMBL" id="ML986487">
    <property type="protein sequence ID" value="KAF2279092.1"/>
    <property type="molecule type" value="Genomic_DNA"/>
</dbReference>
<dbReference type="RefSeq" id="XP_033656631.1">
    <property type="nucleotide sequence ID" value="XM_033800738.1"/>
</dbReference>
<reference evidence="2" key="1">
    <citation type="journal article" date="2020" name="Stud. Mycol.">
        <title>101 Dothideomycetes genomes: a test case for predicting lifestyles and emergence of pathogens.</title>
        <authorList>
            <person name="Haridas S."/>
            <person name="Albert R."/>
            <person name="Binder M."/>
            <person name="Bloem J."/>
            <person name="Labutti K."/>
            <person name="Salamov A."/>
            <person name="Andreopoulos B."/>
            <person name="Baker S."/>
            <person name="Barry K."/>
            <person name="Bills G."/>
            <person name="Bluhm B."/>
            <person name="Cannon C."/>
            <person name="Castanera R."/>
            <person name="Culley D."/>
            <person name="Daum C."/>
            <person name="Ezra D."/>
            <person name="Gonzalez J."/>
            <person name="Henrissat B."/>
            <person name="Kuo A."/>
            <person name="Liang C."/>
            <person name="Lipzen A."/>
            <person name="Lutzoni F."/>
            <person name="Magnuson J."/>
            <person name="Mondo S."/>
            <person name="Nolan M."/>
            <person name="Ohm R."/>
            <person name="Pangilinan J."/>
            <person name="Park H.-J."/>
            <person name="Ramirez L."/>
            <person name="Alfaro M."/>
            <person name="Sun H."/>
            <person name="Tritt A."/>
            <person name="Yoshinaga Y."/>
            <person name="Zwiers L.-H."/>
            <person name="Turgeon B."/>
            <person name="Goodwin S."/>
            <person name="Spatafora J."/>
            <person name="Crous P."/>
            <person name="Grigoriev I."/>
        </authorList>
    </citation>
    <scope>NUCLEOTIDE SEQUENCE</scope>
    <source>
        <strain evidence="2">CBS 379.55</strain>
    </source>
</reference>
<feature type="compositionally biased region" description="Basic and acidic residues" evidence="1">
    <location>
        <begin position="149"/>
        <end position="158"/>
    </location>
</feature>
<dbReference type="Proteomes" id="UP000800097">
    <property type="component" value="Unassembled WGS sequence"/>
</dbReference>
<dbReference type="AlphaFoldDB" id="A0A6A6JRB7"/>
<feature type="compositionally biased region" description="Basic and acidic residues" evidence="1">
    <location>
        <begin position="168"/>
        <end position="179"/>
    </location>
</feature>